<feature type="transmembrane region" description="Helical" evidence="2">
    <location>
        <begin position="6"/>
        <end position="26"/>
    </location>
</feature>
<accession>A0ABY5PFP0</accession>
<keyword evidence="2" id="KW-0812">Transmembrane</keyword>
<proteinExistence type="predicted"/>
<evidence type="ECO:0000256" key="1">
    <source>
        <dbReference type="SAM" id="MobiDB-lite"/>
    </source>
</evidence>
<protein>
    <submittedName>
        <fullName evidence="3">Uncharacterized protein</fullName>
    </submittedName>
</protein>
<dbReference type="EMBL" id="CP088295">
    <property type="protein sequence ID" value="UUY03431.1"/>
    <property type="molecule type" value="Genomic_DNA"/>
</dbReference>
<dbReference type="Proteomes" id="UP001058860">
    <property type="component" value="Chromosome"/>
</dbReference>
<name>A0ABY5PFP0_9ACTN</name>
<sequence>MAPGFDIVVVAVVLLAVIVGVLIAANSTGVYDRIGRGALDLDSENPASAAAPSAALRDEEIRQMVEARNLRRAARGEAPLEVEDEVRRLAHSGAAPQADAGLRAEIRQLVEARNVRRTARGQEPLDVEAETERRLRELGGG</sequence>
<gene>
    <name evidence="3" type="ORF">LRS13_22625</name>
</gene>
<organism evidence="3 4">
    <name type="scientific">Svornostia abyssi</name>
    <dbReference type="NCBI Taxonomy" id="2898438"/>
    <lineage>
        <taxon>Bacteria</taxon>
        <taxon>Bacillati</taxon>
        <taxon>Actinomycetota</taxon>
        <taxon>Thermoleophilia</taxon>
        <taxon>Solirubrobacterales</taxon>
        <taxon>Baekduiaceae</taxon>
        <taxon>Svornostia</taxon>
    </lineage>
</organism>
<feature type="compositionally biased region" description="Basic and acidic residues" evidence="1">
    <location>
        <begin position="130"/>
        <end position="141"/>
    </location>
</feature>
<reference evidence="4" key="1">
    <citation type="submission" date="2021-11" db="EMBL/GenBank/DDBJ databases">
        <title>Cultivation dependent microbiological survey of springs from the worlds oldest radium mine currently devoted to the extraction of radon-saturated water.</title>
        <authorList>
            <person name="Kapinusova G."/>
            <person name="Smrhova T."/>
            <person name="Strejcek M."/>
            <person name="Suman J."/>
            <person name="Jani K."/>
            <person name="Pajer P."/>
            <person name="Uhlik O."/>
        </authorList>
    </citation>
    <scope>NUCLEOTIDE SEQUENCE [LARGE SCALE GENOMIC DNA]</scope>
    <source>
        <strain evidence="4">J379</strain>
    </source>
</reference>
<evidence type="ECO:0000313" key="4">
    <source>
        <dbReference type="Proteomes" id="UP001058860"/>
    </source>
</evidence>
<evidence type="ECO:0000313" key="3">
    <source>
        <dbReference type="EMBL" id="UUY03431.1"/>
    </source>
</evidence>
<keyword evidence="2" id="KW-0472">Membrane</keyword>
<keyword evidence="4" id="KW-1185">Reference proteome</keyword>
<feature type="region of interest" description="Disordered" evidence="1">
    <location>
        <begin position="115"/>
        <end position="141"/>
    </location>
</feature>
<evidence type="ECO:0000256" key="2">
    <source>
        <dbReference type="SAM" id="Phobius"/>
    </source>
</evidence>
<keyword evidence="2" id="KW-1133">Transmembrane helix</keyword>
<dbReference type="RefSeq" id="WP_353863937.1">
    <property type="nucleotide sequence ID" value="NZ_CP088295.1"/>
</dbReference>